<comment type="caution">
    <text evidence="1">The sequence shown here is derived from an EMBL/GenBank/DDBJ whole genome shotgun (WGS) entry which is preliminary data.</text>
</comment>
<proteinExistence type="predicted"/>
<dbReference type="Proteomes" id="UP001172101">
    <property type="component" value="Unassembled WGS sequence"/>
</dbReference>
<evidence type="ECO:0000313" key="1">
    <source>
        <dbReference type="EMBL" id="KAK0727194.1"/>
    </source>
</evidence>
<protein>
    <submittedName>
        <fullName evidence="1">Uncharacterized protein</fullName>
    </submittedName>
</protein>
<dbReference type="GeneID" id="85322659"/>
<accession>A0AA40B414</accession>
<dbReference type="RefSeq" id="XP_060300050.1">
    <property type="nucleotide sequence ID" value="XM_060439389.1"/>
</dbReference>
<name>A0AA40B414_9PEZI</name>
<keyword evidence="2" id="KW-1185">Reference proteome</keyword>
<reference evidence="1" key="1">
    <citation type="submission" date="2023-06" db="EMBL/GenBank/DDBJ databases">
        <title>Genome-scale phylogeny and comparative genomics of the fungal order Sordariales.</title>
        <authorList>
            <consortium name="Lawrence Berkeley National Laboratory"/>
            <person name="Hensen N."/>
            <person name="Bonometti L."/>
            <person name="Westerberg I."/>
            <person name="Brannstrom I.O."/>
            <person name="Guillou S."/>
            <person name="Cros-Aarteil S."/>
            <person name="Calhoun S."/>
            <person name="Haridas S."/>
            <person name="Kuo A."/>
            <person name="Mondo S."/>
            <person name="Pangilinan J."/>
            <person name="Riley R."/>
            <person name="LaButti K."/>
            <person name="Andreopoulos B."/>
            <person name="Lipzen A."/>
            <person name="Chen C."/>
            <person name="Yanf M."/>
            <person name="Daum C."/>
            <person name="Ng V."/>
            <person name="Clum A."/>
            <person name="Steindorff A."/>
            <person name="Ohm R."/>
            <person name="Martin F."/>
            <person name="Silar P."/>
            <person name="Natvig D."/>
            <person name="Lalanne C."/>
            <person name="Gautier V."/>
            <person name="Ament-velasquez S.L."/>
            <person name="Kruys A."/>
            <person name="Hutchinson M.I."/>
            <person name="Powell A.J."/>
            <person name="Barry K."/>
            <person name="Miller A.N."/>
            <person name="Grigoriev I.V."/>
            <person name="Debuchy R."/>
            <person name="Gladieux P."/>
            <person name="Thoren M.H."/>
            <person name="Johannesson H."/>
        </authorList>
    </citation>
    <scope>NUCLEOTIDE SEQUENCE</scope>
    <source>
        <strain evidence="1">SMH2392-1A</strain>
    </source>
</reference>
<evidence type="ECO:0000313" key="2">
    <source>
        <dbReference type="Proteomes" id="UP001172101"/>
    </source>
</evidence>
<gene>
    <name evidence="1" type="ORF">B0T26DRAFT_671889</name>
</gene>
<dbReference type="PANTHER" id="PTHR10622">
    <property type="entry name" value="HET DOMAIN-CONTAINING PROTEIN"/>
    <property type="match status" value="1"/>
</dbReference>
<dbReference type="PANTHER" id="PTHR10622:SF10">
    <property type="entry name" value="HET DOMAIN-CONTAINING PROTEIN"/>
    <property type="match status" value="1"/>
</dbReference>
<dbReference type="AlphaFoldDB" id="A0AA40B414"/>
<sequence length="134" mass="14655">MSSKRLPAYPAYLLGIPELHQASVAQRMAWAAERVTKRKEDIAYSLVGLFGVNMPMIYGEGDKAFPIPGRFLASAPSDFVNCGGITSPEQLSGHLFDKSASGLELTDVEPKARWHKERALIEAAINDPESDHSI</sequence>
<dbReference type="EMBL" id="JAUIRO010000002">
    <property type="protein sequence ID" value="KAK0727194.1"/>
    <property type="molecule type" value="Genomic_DNA"/>
</dbReference>
<organism evidence="1 2">
    <name type="scientific">Lasiosphaeria miniovina</name>
    <dbReference type="NCBI Taxonomy" id="1954250"/>
    <lineage>
        <taxon>Eukaryota</taxon>
        <taxon>Fungi</taxon>
        <taxon>Dikarya</taxon>
        <taxon>Ascomycota</taxon>
        <taxon>Pezizomycotina</taxon>
        <taxon>Sordariomycetes</taxon>
        <taxon>Sordariomycetidae</taxon>
        <taxon>Sordariales</taxon>
        <taxon>Lasiosphaeriaceae</taxon>
        <taxon>Lasiosphaeria</taxon>
    </lineage>
</organism>